<dbReference type="eggNOG" id="KOG0110">
    <property type="taxonomic scope" value="Eukaryota"/>
</dbReference>
<dbReference type="PANTHER" id="PTHR10352">
    <property type="entry name" value="EUKARYOTIC TRANSLATION INITIATION FACTOR 3 SUBUNIT G"/>
    <property type="match status" value="1"/>
</dbReference>
<dbReference type="PROSITE" id="PS50102">
    <property type="entry name" value="RRM"/>
    <property type="match status" value="5"/>
</dbReference>
<sequence>MGSSSRVCVKNLPAYVTDDKLKEHFGAKGQVTDAKVMRTREGKSRRFGFVGFYSQEEAESAVAYFNRSFLDTSRLVCEVARSVGDAAVRPWSRHSKGSSAYEKTHAPEEKAQLKPKKTVSVDRDQEQDPGLDEFLSVMQPRTKTKVWANDDAKLTTQHPSSKASDDTGPVSDLHYLKSKVRQQWSDDSDDEKETEGEAKPQQQADTGDRPGNEEAAQDVAETDTGRLFVRNLAYTTSEEELVSLFGQYGEVVQVHVICDKETNRSKGYGYVGFMLPEEATRAMTELDNSIFQGRLLHVLPAKQQTSQVKHKLDRPMNLKQEREVERKKKESSGNTQAWNPLYMRPDTVAENVARQYGISRREFLDPEAEDVAVRLALGETHVLSETKRSLAQQGVNVELLEKISASKTSGVTRSSRVILVKNLPFSTTEADLFGVFCPYGSLGRLVLPPTKTVAIVEFLESSEARKAFESLAYRKFKHVPLYLEWAPQDLLSEKKDGGVVPAKLEGTSIKDQLVANDEGAASTRLIEIRPWQSSTVFVKNLNFKTTDASLRKHFEGRVKAGSLRTATVKRKPSKTGASLSMGFGFVEFDSTDTAERVCKEMQGSVLDGHALVLQPSRAGDDEKPSKVDARGSSSKLIVRNVAFEATRKDLKLLFSPFGQVKKVKLPKKFDGNHRGFAFVEFVTKQEAQNAFEALGSSHLYGRHLVLEWAREGETLDELRIKAASQVAPSKPNKRRKLS</sequence>
<proteinExistence type="predicted"/>
<dbReference type="InParanoid" id="D8T576"/>
<dbReference type="Gramene" id="EFJ08175">
    <property type="protein sequence ID" value="EFJ08175"/>
    <property type="gene ID" value="SELMODRAFT_185536"/>
</dbReference>
<protein>
    <recommendedName>
        <fullName evidence="4">RRM domain-containing protein</fullName>
    </recommendedName>
</protein>
<dbReference type="CDD" id="cd12317">
    <property type="entry name" value="RRM4_RBM19_RRM3_MRD1"/>
    <property type="match status" value="1"/>
</dbReference>
<dbReference type="Gene3D" id="3.30.70.330">
    <property type="match status" value="5"/>
</dbReference>
<dbReference type="GO" id="GO:0016607">
    <property type="term" value="C:nuclear speck"/>
    <property type="evidence" value="ECO:0000318"/>
    <property type="project" value="GO_Central"/>
</dbReference>
<dbReference type="SUPFAM" id="SSF54928">
    <property type="entry name" value="RNA-binding domain, RBD"/>
    <property type="match status" value="3"/>
</dbReference>
<dbReference type="InterPro" id="IPR035979">
    <property type="entry name" value="RBD_domain_sf"/>
</dbReference>
<dbReference type="GO" id="GO:0003729">
    <property type="term" value="F:mRNA binding"/>
    <property type="evidence" value="ECO:0000318"/>
    <property type="project" value="GO_Central"/>
</dbReference>
<feature type="region of interest" description="Disordered" evidence="3">
    <location>
        <begin position="89"/>
        <end position="222"/>
    </location>
</feature>
<feature type="domain" description="RRM" evidence="4">
    <location>
        <begin position="534"/>
        <end position="618"/>
    </location>
</feature>
<dbReference type="InterPro" id="IPR000504">
    <property type="entry name" value="RRM_dom"/>
</dbReference>
<feature type="domain" description="RRM" evidence="4">
    <location>
        <begin position="225"/>
        <end position="303"/>
    </location>
</feature>
<keyword evidence="1 2" id="KW-0694">RNA-binding</keyword>
<dbReference type="GO" id="GO:0005730">
    <property type="term" value="C:nucleolus"/>
    <property type="evidence" value="ECO:0000318"/>
    <property type="project" value="GO_Central"/>
</dbReference>
<evidence type="ECO:0000256" key="2">
    <source>
        <dbReference type="PROSITE-ProRule" id="PRU00176"/>
    </source>
</evidence>
<dbReference type="SMART" id="SM00361">
    <property type="entry name" value="RRM_1"/>
    <property type="match status" value="2"/>
</dbReference>
<accession>D8T576</accession>
<dbReference type="AlphaFoldDB" id="D8T576"/>
<dbReference type="GO" id="GO:0000381">
    <property type="term" value="P:regulation of alternative mRNA splicing, via spliceosome"/>
    <property type="evidence" value="ECO:0000318"/>
    <property type="project" value="GO_Central"/>
</dbReference>
<name>D8T576_SELML</name>
<reference evidence="5 6" key="1">
    <citation type="journal article" date="2011" name="Science">
        <title>The Selaginella genome identifies genetic changes associated with the evolution of vascular plants.</title>
        <authorList>
            <person name="Banks J.A."/>
            <person name="Nishiyama T."/>
            <person name="Hasebe M."/>
            <person name="Bowman J.L."/>
            <person name="Gribskov M."/>
            <person name="dePamphilis C."/>
            <person name="Albert V.A."/>
            <person name="Aono N."/>
            <person name="Aoyama T."/>
            <person name="Ambrose B.A."/>
            <person name="Ashton N.W."/>
            <person name="Axtell M.J."/>
            <person name="Barker E."/>
            <person name="Barker M.S."/>
            <person name="Bennetzen J.L."/>
            <person name="Bonawitz N.D."/>
            <person name="Chapple C."/>
            <person name="Cheng C."/>
            <person name="Correa L.G."/>
            <person name="Dacre M."/>
            <person name="DeBarry J."/>
            <person name="Dreyer I."/>
            <person name="Elias M."/>
            <person name="Engstrom E.M."/>
            <person name="Estelle M."/>
            <person name="Feng L."/>
            <person name="Finet C."/>
            <person name="Floyd S.K."/>
            <person name="Frommer W.B."/>
            <person name="Fujita T."/>
            <person name="Gramzow L."/>
            <person name="Gutensohn M."/>
            <person name="Harholt J."/>
            <person name="Hattori M."/>
            <person name="Heyl A."/>
            <person name="Hirai T."/>
            <person name="Hiwatashi Y."/>
            <person name="Ishikawa M."/>
            <person name="Iwata M."/>
            <person name="Karol K.G."/>
            <person name="Koehler B."/>
            <person name="Kolukisaoglu U."/>
            <person name="Kubo M."/>
            <person name="Kurata T."/>
            <person name="Lalonde S."/>
            <person name="Li K."/>
            <person name="Li Y."/>
            <person name="Litt A."/>
            <person name="Lyons E."/>
            <person name="Manning G."/>
            <person name="Maruyama T."/>
            <person name="Michael T.P."/>
            <person name="Mikami K."/>
            <person name="Miyazaki S."/>
            <person name="Morinaga S."/>
            <person name="Murata T."/>
            <person name="Mueller-Roeber B."/>
            <person name="Nelson D.R."/>
            <person name="Obara M."/>
            <person name="Oguri Y."/>
            <person name="Olmstead R.G."/>
            <person name="Onodera N."/>
            <person name="Petersen B.L."/>
            <person name="Pils B."/>
            <person name="Prigge M."/>
            <person name="Rensing S.A."/>
            <person name="Riano-Pachon D.M."/>
            <person name="Roberts A.W."/>
            <person name="Sato Y."/>
            <person name="Scheller H.V."/>
            <person name="Schulz B."/>
            <person name="Schulz C."/>
            <person name="Shakirov E.V."/>
            <person name="Shibagaki N."/>
            <person name="Shinohara N."/>
            <person name="Shippen D.E."/>
            <person name="Soerensen I."/>
            <person name="Sotooka R."/>
            <person name="Sugimoto N."/>
            <person name="Sugita M."/>
            <person name="Sumikawa N."/>
            <person name="Tanurdzic M."/>
            <person name="Theissen G."/>
            <person name="Ulvskov P."/>
            <person name="Wakazuki S."/>
            <person name="Weng J.K."/>
            <person name="Willats W.W."/>
            <person name="Wipf D."/>
            <person name="Wolf P.G."/>
            <person name="Yang L."/>
            <person name="Zimmer A.D."/>
            <person name="Zhu Q."/>
            <person name="Mitros T."/>
            <person name="Hellsten U."/>
            <person name="Loque D."/>
            <person name="Otillar R."/>
            <person name="Salamov A."/>
            <person name="Schmutz J."/>
            <person name="Shapiro H."/>
            <person name="Lindquist E."/>
            <person name="Lucas S."/>
            <person name="Rokhsar D."/>
            <person name="Grigoriev I.V."/>
        </authorList>
    </citation>
    <scope>NUCLEOTIDE SEQUENCE [LARGE SCALE GENOMIC DNA]</scope>
</reference>
<dbReference type="EMBL" id="GL377676">
    <property type="protein sequence ID" value="EFJ08175.1"/>
    <property type="molecule type" value="Genomic_DNA"/>
</dbReference>
<evidence type="ECO:0000256" key="1">
    <source>
        <dbReference type="ARBA" id="ARBA00022884"/>
    </source>
</evidence>
<feature type="domain" description="RRM" evidence="4">
    <location>
        <begin position="634"/>
        <end position="711"/>
    </location>
</feature>
<dbReference type="SMART" id="SM00360">
    <property type="entry name" value="RRM"/>
    <property type="match status" value="5"/>
</dbReference>
<evidence type="ECO:0000259" key="4">
    <source>
        <dbReference type="PROSITE" id="PS50102"/>
    </source>
</evidence>
<dbReference type="CDD" id="cd12565">
    <property type="entry name" value="RRM1_MRD1"/>
    <property type="match status" value="1"/>
</dbReference>
<dbReference type="InterPro" id="IPR003954">
    <property type="entry name" value="RRM_euk-type"/>
</dbReference>
<evidence type="ECO:0000313" key="6">
    <source>
        <dbReference type="Proteomes" id="UP000001514"/>
    </source>
</evidence>
<gene>
    <name evidence="5" type="ORF">SELMODRAFT_185536</name>
</gene>
<dbReference type="Proteomes" id="UP000001514">
    <property type="component" value="Unassembled WGS sequence"/>
</dbReference>
<feature type="domain" description="RRM" evidence="4">
    <location>
        <begin position="5"/>
        <end position="82"/>
    </location>
</feature>
<dbReference type="CDD" id="cd12318">
    <property type="entry name" value="RRM5_RBM19_like"/>
    <property type="match status" value="1"/>
</dbReference>
<organism evidence="6">
    <name type="scientific">Selaginella moellendorffii</name>
    <name type="common">Spikemoss</name>
    <dbReference type="NCBI Taxonomy" id="88036"/>
    <lineage>
        <taxon>Eukaryota</taxon>
        <taxon>Viridiplantae</taxon>
        <taxon>Streptophyta</taxon>
        <taxon>Embryophyta</taxon>
        <taxon>Tracheophyta</taxon>
        <taxon>Lycopodiopsida</taxon>
        <taxon>Selaginellales</taxon>
        <taxon>Selaginellaceae</taxon>
        <taxon>Selaginella</taxon>
    </lineage>
</organism>
<dbReference type="HOGENOM" id="CLU_008479_0_0_1"/>
<evidence type="ECO:0000313" key="5">
    <source>
        <dbReference type="EMBL" id="EFJ08175.1"/>
    </source>
</evidence>
<dbReference type="FunCoup" id="D8T576">
    <property type="interactions" value="4663"/>
</dbReference>
<feature type="region of interest" description="Disordered" evidence="3">
    <location>
        <begin position="317"/>
        <end position="339"/>
    </location>
</feature>
<feature type="compositionally biased region" description="Basic and acidic residues" evidence="3">
    <location>
        <begin position="102"/>
        <end position="112"/>
    </location>
</feature>
<dbReference type="InterPro" id="IPR012677">
    <property type="entry name" value="Nucleotide-bd_a/b_plait_sf"/>
</dbReference>
<dbReference type="FunFam" id="3.30.70.330:FF:000442">
    <property type="entry name" value="Multiple RNA-binding domain-containing protein 1"/>
    <property type="match status" value="1"/>
</dbReference>
<keyword evidence="6" id="KW-1185">Reference proteome</keyword>
<evidence type="ECO:0000256" key="3">
    <source>
        <dbReference type="SAM" id="MobiDB-lite"/>
    </source>
</evidence>
<dbReference type="Pfam" id="PF00076">
    <property type="entry name" value="RRM_1"/>
    <property type="match status" value="5"/>
</dbReference>
<feature type="compositionally biased region" description="Basic and acidic residues" evidence="3">
    <location>
        <begin position="317"/>
        <end position="331"/>
    </location>
</feature>
<dbReference type="KEGG" id="smo:SELMODRAFT_185536"/>
<dbReference type="OMA" id="THFMGRR"/>
<dbReference type="STRING" id="88036.D8T576"/>
<feature type="domain" description="RRM" evidence="4">
    <location>
        <begin position="416"/>
        <end position="488"/>
    </location>
</feature>
<dbReference type="InterPro" id="IPR034423">
    <property type="entry name" value="RBM19_RRM5"/>
</dbReference>
<dbReference type="CDD" id="cd12320">
    <property type="entry name" value="RRM6_RBM19_RRM5_MRD1"/>
    <property type="match status" value="1"/>
</dbReference>